<keyword evidence="2" id="KW-0732">Signal</keyword>
<comment type="similarity">
    <text evidence="1">Belongs to the UPF0357 family.</text>
</comment>
<dbReference type="PANTHER" id="PTHR28023">
    <property type="entry name" value="UPF0357 PROTEIN YCL012C"/>
    <property type="match status" value="1"/>
</dbReference>
<evidence type="ECO:0000256" key="1">
    <source>
        <dbReference type="ARBA" id="ARBA00008325"/>
    </source>
</evidence>
<keyword evidence="4" id="KW-1185">Reference proteome</keyword>
<reference evidence="3 4" key="1">
    <citation type="journal article" date="2011" name="PLoS Pathog.">
        <title>Endophytic Life Strategies Decoded by Genome and Transcriptome Analyses of the Mutualistic Root Symbiont Piriformospora indica.</title>
        <authorList>
            <person name="Zuccaro A."/>
            <person name="Lahrmann U."/>
            <person name="Guldener U."/>
            <person name="Langen G."/>
            <person name="Pfiffi S."/>
            <person name="Biedenkopf D."/>
            <person name="Wong P."/>
            <person name="Samans B."/>
            <person name="Grimm C."/>
            <person name="Basiewicz M."/>
            <person name="Murat C."/>
            <person name="Martin F."/>
            <person name="Kogel K.H."/>
        </authorList>
    </citation>
    <scope>NUCLEOTIDE SEQUENCE [LARGE SCALE GENOMIC DNA]</scope>
    <source>
        <strain evidence="3 4">DSM 11827</strain>
    </source>
</reference>
<gene>
    <name evidence="3" type="ORF">PIIN_05593</name>
</gene>
<name>G4TK25_SERID</name>
<dbReference type="PANTHER" id="PTHR28023:SF1">
    <property type="entry name" value="UPF0357 PROTEIN YCL012C"/>
    <property type="match status" value="1"/>
</dbReference>
<dbReference type="HOGENOM" id="CLU_128832_2_0_1"/>
<protein>
    <submittedName>
        <fullName evidence="3">Uncharacterized protein</fullName>
    </submittedName>
</protein>
<evidence type="ECO:0000313" key="4">
    <source>
        <dbReference type="Proteomes" id="UP000007148"/>
    </source>
</evidence>
<evidence type="ECO:0000313" key="3">
    <source>
        <dbReference type="EMBL" id="CCA71657.1"/>
    </source>
</evidence>
<accession>G4TK25</accession>
<dbReference type="OrthoDB" id="447314at2759"/>
<dbReference type="Proteomes" id="UP000007148">
    <property type="component" value="Unassembled WGS sequence"/>
</dbReference>
<comment type="caution">
    <text evidence="3">The sequence shown here is derived from an EMBL/GenBank/DDBJ whole genome shotgun (WGS) entry which is preliminary data.</text>
</comment>
<dbReference type="Pfam" id="PF09435">
    <property type="entry name" value="DUF2015"/>
    <property type="match status" value="1"/>
</dbReference>
<proteinExistence type="inferred from homology"/>
<dbReference type="AlphaFoldDB" id="G4TK25"/>
<evidence type="ECO:0000256" key="2">
    <source>
        <dbReference type="ARBA" id="ARBA00022729"/>
    </source>
</evidence>
<organism evidence="3 4">
    <name type="scientific">Serendipita indica (strain DSM 11827)</name>
    <name type="common">Root endophyte fungus</name>
    <name type="synonym">Piriformospora indica</name>
    <dbReference type="NCBI Taxonomy" id="1109443"/>
    <lineage>
        <taxon>Eukaryota</taxon>
        <taxon>Fungi</taxon>
        <taxon>Dikarya</taxon>
        <taxon>Basidiomycota</taxon>
        <taxon>Agaricomycotina</taxon>
        <taxon>Agaricomycetes</taxon>
        <taxon>Sebacinales</taxon>
        <taxon>Serendipitaceae</taxon>
        <taxon>Serendipita</taxon>
    </lineage>
</organism>
<dbReference type="OMA" id="NIRDGDS"/>
<dbReference type="InterPro" id="IPR018559">
    <property type="entry name" value="DUF2015"/>
</dbReference>
<dbReference type="EMBL" id="CAFZ01000129">
    <property type="protein sequence ID" value="CCA71657.1"/>
    <property type="molecule type" value="Genomic_DNA"/>
</dbReference>
<dbReference type="eggNOG" id="ENOG502S73R">
    <property type="taxonomic scope" value="Eukaryota"/>
</dbReference>
<dbReference type="InParanoid" id="G4TK25"/>
<dbReference type="FunCoup" id="G4TK25">
    <property type="interactions" value="1"/>
</dbReference>
<sequence>MFDLLMWCVIIFGIGAVLYYKRFAILARLPPTVVMKLPSSWFAPEYTLLPNTFQEQAEQGYSTSAFDLAGNVSDDARVGLDEEQLQEIREIMRRKRVNFDEARLIRQKMEMRRHGIDPDTGLPIDSKAITRL</sequence>